<dbReference type="EMBL" id="NMVQ01000034">
    <property type="protein sequence ID" value="OYO19476.1"/>
    <property type="molecule type" value="Genomic_DNA"/>
</dbReference>
<evidence type="ECO:0000259" key="1">
    <source>
        <dbReference type="Pfam" id="PF06983"/>
    </source>
</evidence>
<proteinExistence type="predicted"/>
<name>A0A255GWV8_9ACTN</name>
<dbReference type="PANTHER" id="PTHR33990:SF2">
    <property type="entry name" value="PHNB-LIKE DOMAIN-CONTAINING PROTEIN"/>
    <property type="match status" value="1"/>
</dbReference>
<dbReference type="InterPro" id="IPR009725">
    <property type="entry name" value="3_dmu_93_MTrfase"/>
</dbReference>
<accession>A0A255GWV8</accession>
<gene>
    <name evidence="2" type="ORF">CGZ93_13575</name>
</gene>
<protein>
    <recommendedName>
        <fullName evidence="1">PhnB-like domain-containing protein</fullName>
    </recommendedName>
</protein>
<dbReference type="SUPFAM" id="SSF54593">
    <property type="entry name" value="Glyoxalase/Bleomycin resistance protein/Dihydroxybiphenyl dioxygenase"/>
    <property type="match status" value="1"/>
</dbReference>
<dbReference type="CDD" id="cd06588">
    <property type="entry name" value="PhnB_like"/>
    <property type="match status" value="1"/>
</dbReference>
<dbReference type="Pfam" id="PF06983">
    <property type="entry name" value="3-dmu-9_3-mt"/>
    <property type="match status" value="1"/>
</dbReference>
<dbReference type="Proteomes" id="UP000216311">
    <property type="component" value="Unassembled WGS sequence"/>
</dbReference>
<evidence type="ECO:0000313" key="2">
    <source>
        <dbReference type="EMBL" id="OYO19476.1"/>
    </source>
</evidence>
<organism evidence="2 3">
    <name type="scientific">Enemella dayhoffiae</name>
    <dbReference type="NCBI Taxonomy" id="2016507"/>
    <lineage>
        <taxon>Bacteria</taxon>
        <taxon>Bacillati</taxon>
        <taxon>Actinomycetota</taxon>
        <taxon>Actinomycetes</taxon>
        <taxon>Propionibacteriales</taxon>
        <taxon>Propionibacteriaceae</taxon>
        <taxon>Enemella</taxon>
    </lineage>
</organism>
<dbReference type="OrthoDB" id="9806473at2"/>
<dbReference type="InterPro" id="IPR028973">
    <property type="entry name" value="PhnB-like"/>
</dbReference>
<comment type="caution">
    <text evidence="2">The sequence shown here is derived from an EMBL/GenBank/DDBJ whole genome shotgun (WGS) entry which is preliminary data.</text>
</comment>
<dbReference type="InterPro" id="IPR029068">
    <property type="entry name" value="Glyas_Bleomycin-R_OHBP_Dase"/>
</dbReference>
<dbReference type="PIRSF" id="PIRSF021700">
    <property type="entry name" value="3_dmu_93_MTrfase"/>
    <property type="match status" value="1"/>
</dbReference>
<reference evidence="2 3" key="1">
    <citation type="submission" date="2017-07" db="EMBL/GenBank/DDBJ databases">
        <title>Draft whole genome sequences of clinical Proprionibacteriaceae strains.</title>
        <authorList>
            <person name="Bernier A.-M."/>
            <person name="Bernard K."/>
            <person name="Domingo M.-C."/>
        </authorList>
    </citation>
    <scope>NUCLEOTIDE SEQUENCE [LARGE SCALE GENOMIC DNA]</scope>
    <source>
        <strain evidence="2 3">NML 130396</strain>
    </source>
</reference>
<evidence type="ECO:0000313" key="3">
    <source>
        <dbReference type="Proteomes" id="UP000216311"/>
    </source>
</evidence>
<sequence>MPTAFTCLWFNGRINEAADFYTSLIPGSRILSSSAYPEGHEFPGDFTEPDALIIDLAIAGTRYQLLNGGPMFPQTEAASIVLLVDGQAEVDRVWDALVSGGGQESQCGWCKDRFGVSWQIVPRQYEALMSGPHAGAVARALQQMRKIDLATLEAAAQAG</sequence>
<feature type="domain" description="PhnB-like" evidence="1">
    <location>
        <begin position="5"/>
        <end position="121"/>
    </location>
</feature>
<dbReference type="AlphaFoldDB" id="A0A255GWV8"/>
<dbReference type="PANTHER" id="PTHR33990">
    <property type="entry name" value="PROTEIN YJDN-RELATED"/>
    <property type="match status" value="1"/>
</dbReference>
<dbReference type="Gene3D" id="3.10.180.10">
    <property type="entry name" value="2,3-Dihydroxybiphenyl 1,2-Dioxygenase, domain 1"/>
    <property type="match status" value="1"/>
</dbReference>
<keyword evidence="3" id="KW-1185">Reference proteome</keyword>